<evidence type="ECO:0000256" key="1">
    <source>
        <dbReference type="ARBA" id="ARBA00004953"/>
    </source>
</evidence>
<evidence type="ECO:0000256" key="3">
    <source>
        <dbReference type="ARBA" id="ARBA00022603"/>
    </source>
</evidence>
<comment type="caution">
    <text evidence="6">The sequence shown here is derived from an EMBL/GenBank/DDBJ whole genome shotgun (WGS) entry which is preliminary data.</text>
</comment>
<dbReference type="NCBIfam" id="TIGR02469">
    <property type="entry name" value="CbiT"/>
    <property type="match status" value="1"/>
</dbReference>
<keyword evidence="5" id="KW-0949">S-adenosyl-L-methionine</keyword>
<dbReference type="GO" id="GO:0008276">
    <property type="term" value="F:protein methyltransferase activity"/>
    <property type="evidence" value="ECO:0007669"/>
    <property type="project" value="InterPro"/>
</dbReference>
<keyword evidence="4" id="KW-0808">Transferase</keyword>
<dbReference type="PANTHER" id="PTHR43182:SF1">
    <property type="entry name" value="COBALT-PRECORRIN-7 C(5)-METHYLTRANSFERASE"/>
    <property type="match status" value="1"/>
</dbReference>
<dbReference type="EMBL" id="JAPDPJ010000024">
    <property type="protein sequence ID" value="MCW3787132.1"/>
    <property type="molecule type" value="Genomic_DNA"/>
</dbReference>
<dbReference type="Pfam" id="PF01135">
    <property type="entry name" value="PCMT"/>
    <property type="match status" value="1"/>
</dbReference>
<sequence>MKDSAFIRGNVPMTKEEIRTLVLSKLELQSTDHMMDIGAGTGSVSIEAALALTQGKVIGIEHKDEAVDLIHQNIAKFQINNLTVVHSKAPQGMDEVSSCNKFFIGGSGGNLTDILNLIKTKGQKNSIVVVTAIVLDTMIKAYEYFKNNEVDFELIQVGVNKIDTSRKVAMLTAQNPIFILTAKF</sequence>
<evidence type="ECO:0000313" key="7">
    <source>
        <dbReference type="Proteomes" id="UP001209229"/>
    </source>
</evidence>
<proteinExistence type="predicted"/>
<keyword evidence="3" id="KW-0489">Methyltransferase</keyword>
<name>A0AAE3M4M0_9BACT</name>
<accession>A0AAE3M4M0</accession>
<dbReference type="PANTHER" id="PTHR43182">
    <property type="entry name" value="COBALT-PRECORRIN-6B C(15)-METHYLTRANSFERASE (DECARBOXYLATING)"/>
    <property type="match status" value="1"/>
</dbReference>
<evidence type="ECO:0000256" key="2">
    <source>
        <dbReference type="ARBA" id="ARBA00022573"/>
    </source>
</evidence>
<keyword evidence="2" id="KW-0169">Cobalamin biosynthesis</keyword>
<reference evidence="6" key="1">
    <citation type="submission" date="2022-10" db="EMBL/GenBank/DDBJ databases">
        <authorList>
            <person name="Yu W.X."/>
        </authorList>
    </citation>
    <scope>NUCLEOTIDE SEQUENCE</scope>
    <source>
        <strain evidence="6">AAT</strain>
    </source>
</reference>
<dbReference type="InterPro" id="IPR014008">
    <property type="entry name" value="Cbl_synth_MTase_CbiT"/>
</dbReference>
<organism evidence="6 7">
    <name type="scientific">Plebeiibacterium sediminum</name>
    <dbReference type="NCBI Taxonomy" id="2992112"/>
    <lineage>
        <taxon>Bacteria</taxon>
        <taxon>Pseudomonadati</taxon>
        <taxon>Bacteroidota</taxon>
        <taxon>Bacteroidia</taxon>
        <taxon>Marinilabiliales</taxon>
        <taxon>Marinilabiliaceae</taxon>
        <taxon>Plebeiibacterium</taxon>
    </lineage>
</organism>
<dbReference type="Proteomes" id="UP001209229">
    <property type="component" value="Unassembled WGS sequence"/>
</dbReference>
<evidence type="ECO:0000313" key="6">
    <source>
        <dbReference type="EMBL" id="MCW3787132.1"/>
    </source>
</evidence>
<dbReference type="SUPFAM" id="SSF53335">
    <property type="entry name" value="S-adenosyl-L-methionine-dependent methyltransferases"/>
    <property type="match status" value="1"/>
</dbReference>
<dbReference type="GO" id="GO:0032259">
    <property type="term" value="P:methylation"/>
    <property type="evidence" value="ECO:0007669"/>
    <property type="project" value="UniProtKB-KW"/>
</dbReference>
<evidence type="ECO:0000256" key="4">
    <source>
        <dbReference type="ARBA" id="ARBA00022679"/>
    </source>
</evidence>
<dbReference type="Gene3D" id="3.40.50.150">
    <property type="entry name" value="Vaccinia Virus protein VP39"/>
    <property type="match status" value="1"/>
</dbReference>
<dbReference type="GO" id="GO:0009236">
    <property type="term" value="P:cobalamin biosynthetic process"/>
    <property type="evidence" value="ECO:0007669"/>
    <property type="project" value="UniProtKB-KW"/>
</dbReference>
<dbReference type="RefSeq" id="WP_301190697.1">
    <property type="nucleotide sequence ID" value="NZ_JAPDPJ010000024.1"/>
</dbReference>
<protein>
    <submittedName>
        <fullName evidence="6">Precorrin-6Y C5,15-methyltransferase (Decarboxylating) subunit CbiT</fullName>
    </submittedName>
</protein>
<gene>
    <name evidence="6" type="primary">cbiT</name>
    <name evidence="6" type="ORF">OM075_11675</name>
</gene>
<keyword evidence="7" id="KW-1185">Reference proteome</keyword>
<dbReference type="InterPro" id="IPR050714">
    <property type="entry name" value="Cobalamin_biosynth_MTase"/>
</dbReference>
<evidence type="ECO:0000256" key="5">
    <source>
        <dbReference type="ARBA" id="ARBA00022691"/>
    </source>
</evidence>
<comment type="pathway">
    <text evidence="1">Cofactor biosynthesis; adenosylcobalamin biosynthesis.</text>
</comment>
<dbReference type="AlphaFoldDB" id="A0AAE3M4M0"/>
<dbReference type="InterPro" id="IPR029063">
    <property type="entry name" value="SAM-dependent_MTases_sf"/>
</dbReference>